<keyword evidence="1" id="KW-0472">Membrane</keyword>
<sequence length="217" mass="25723">MERNLTEQQTFSWLRIPAKFLSYAFHPLFIPTYVFLWLIVRFPYEFNYPANVLKLRVFSVFWMTAFFPAFAVFLLWRLKFINNIYLRTQKDRIVPYIITMFFYWWMWYLSKNFSKEQLQPEILRVFFFGSFLTTIAGLVLNNFFKISMHAMGIAGGWLLIILSCFTYSIHLGEDITVVTLLAGLVCSARLILSEHTTFEVYAGFVVGVICELIAWWV</sequence>
<feature type="transmembrane region" description="Helical" evidence="1">
    <location>
        <begin position="175"/>
        <end position="192"/>
    </location>
</feature>
<keyword evidence="3" id="KW-1185">Reference proteome</keyword>
<evidence type="ECO:0008006" key="4">
    <source>
        <dbReference type="Google" id="ProtNLM"/>
    </source>
</evidence>
<gene>
    <name evidence="2" type="ORF">QTN47_21960</name>
</gene>
<evidence type="ECO:0000313" key="3">
    <source>
        <dbReference type="Proteomes" id="UP001560573"/>
    </source>
</evidence>
<organism evidence="2 3">
    <name type="scientific">Danxiaibacter flavus</name>
    <dbReference type="NCBI Taxonomy" id="3049108"/>
    <lineage>
        <taxon>Bacteria</taxon>
        <taxon>Pseudomonadati</taxon>
        <taxon>Bacteroidota</taxon>
        <taxon>Chitinophagia</taxon>
        <taxon>Chitinophagales</taxon>
        <taxon>Chitinophagaceae</taxon>
        <taxon>Danxiaibacter</taxon>
    </lineage>
</organism>
<feature type="transmembrane region" description="Helical" evidence="1">
    <location>
        <begin position="93"/>
        <end position="110"/>
    </location>
</feature>
<reference evidence="2 3" key="1">
    <citation type="submission" date="2023-07" db="EMBL/GenBank/DDBJ databases">
        <authorList>
            <person name="Lian W.-H."/>
        </authorList>
    </citation>
    <scope>NUCLEOTIDE SEQUENCE [LARGE SCALE GENOMIC DNA]</scope>
    <source>
        <strain evidence="2 3">SYSU DXS3180</strain>
    </source>
</reference>
<feature type="transmembrane region" description="Helical" evidence="1">
    <location>
        <begin position="20"/>
        <end position="40"/>
    </location>
</feature>
<evidence type="ECO:0000313" key="2">
    <source>
        <dbReference type="EMBL" id="MEX6690191.1"/>
    </source>
</evidence>
<dbReference type="RefSeq" id="WP_369331604.1">
    <property type="nucleotide sequence ID" value="NZ_JAULBC010000008.1"/>
</dbReference>
<feature type="transmembrane region" description="Helical" evidence="1">
    <location>
        <begin position="60"/>
        <end position="81"/>
    </location>
</feature>
<protein>
    <recommendedName>
        <fullName evidence="4">Phosphatase PAP2 family protein</fullName>
    </recommendedName>
</protein>
<name>A0ABV3ZJX9_9BACT</name>
<comment type="caution">
    <text evidence="2">The sequence shown here is derived from an EMBL/GenBank/DDBJ whole genome shotgun (WGS) entry which is preliminary data.</text>
</comment>
<accession>A0ABV3ZJX9</accession>
<proteinExistence type="predicted"/>
<keyword evidence="1" id="KW-1133">Transmembrane helix</keyword>
<feature type="transmembrane region" description="Helical" evidence="1">
    <location>
        <begin position="122"/>
        <end position="144"/>
    </location>
</feature>
<dbReference type="Proteomes" id="UP001560573">
    <property type="component" value="Unassembled WGS sequence"/>
</dbReference>
<dbReference type="EMBL" id="JAULBC010000008">
    <property type="protein sequence ID" value="MEX6690191.1"/>
    <property type="molecule type" value="Genomic_DNA"/>
</dbReference>
<feature type="transmembrane region" description="Helical" evidence="1">
    <location>
        <begin position="151"/>
        <end position="169"/>
    </location>
</feature>
<evidence type="ECO:0000256" key="1">
    <source>
        <dbReference type="SAM" id="Phobius"/>
    </source>
</evidence>
<keyword evidence="1" id="KW-0812">Transmembrane</keyword>
<feature type="transmembrane region" description="Helical" evidence="1">
    <location>
        <begin position="199"/>
        <end position="216"/>
    </location>
</feature>